<sequence>MAGEGAGEEESSSSSPKTGSKLKQRLTSLYDGDIVLKYQLISEDLDALVSVRNDEDLKHMLDEYDRQENEGTPRLRTFLFPSKPTILDNQAKFFESHALEQCYVDAINGIIRRPKLTPIDVNPSSFSISSACSSPNSPSPELHTVESVVHETNLNGYQNSRVTMHKVQSSPSLCSLDNFQHHSNHNVQQQHYYHYYGSQNQHHHYGYQSCRPPIDLHRGLAPALSMGRAEMGRSMMGHGPGHYHTNSHKNTKEGVWVELRGATSAATAMSLLSMDVLGLIEQNLFREVPERTYGTKENAMGCEMALTNLDVTFLHLIHNS</sequence>
<accession>A0A8K0MLF1</accession>
<feature type="domain" description="PB1" evidence="2">
    <location>
        <begin position="6"/>
        <end position="82"/>
    </location>
</feature>
<evidence type="ECO:0000259" key="2">
    <source>
        <dbReference type="SMART" id="SM00666"/>
    </source>
</evidence>
<comment type="caution">
    <text evidence="3">The sequence shown here is derived from an EMBL/GenBank/DDBJ whole genome shotgun (WGS) entry which is preliminary data.</text>
</comment>
<dbReference type="SUPFAM" id="SSF54277">
    <property type="entry name" value="CAD &amp; PB1 domains"/>
    <property type="match status" value="1"/>
</dbReference>
<dbReference type="Proteomes" id="UP000796880">
    <property type="component" value="Unassembled WGS sequence"/>
</dbReference>
<keyword evidence="4" id="KW-1185">Reference proteome</keyword>
<dbReference type="OrthoDB" id="1882326at2759"/>
<proteinExistence type="predicted"/>
<evidence type="ECO:0000256" key="1">
    <source>
        <dbReference type="SAM" id="MobiDB-lite"/>
    </source>
</evidence>
<reference evidence="3" key="1">
    <citation type="submission" date="2020-03" db="EMBL/GenBank/DDBJ databases">
        <title>A high-quality chromosome-level genome assembly of a woody plant with both climbing and erect habits, Rhamnella rubrinervis.</title>
        <authorList>
            <person name="Lu Z."/>
            <person name="Yang Y."/>
            <person name="Zhu X."/>
            <person name="Sun Y."/>
        </authorList>
    </citation>
    <scope>NUCLEOTIDE SEQUENCE</scope>
    <source>
        <strain evidence="3">BYM</strain>
        <tissue evidence="3">Leaf</tissue>
    </source>
</reference>
<dbReference type="AlphaFoldDB" id="A0A8K0MLF1"/>
<dbReference type="PANTHER" id="PTHR31066">
    <property type="entry name" value="OS05G0427100 PROTEIN-RELATED"/>
    <property type="match status" value="1"/>
</dbReference>
<gene>
    <name evidence="3" type="ORF">FNV43_RR06459</name>
</gene>
<protein>
    <recommendedName>
        <fullName evidence="2">PB1 domain-containing protein</fullName>
    </recommendedName>
</protein>
<feature type="compositionally biased region" description="Acidic residues" evidence="1">
    <location>
        <begin position="1"/>
        <end position="11"/>
    </location>
</feature>
<dbReference type="SMART" id="SM00666">
    <property type="entry name" value="PB1"/>
    <property type="match status" value="1"/>
</dbReference>
<evidence type="ECO:0000313" key="3">
    <source>
        <dbReference type="EMBL" id="KAF3450379.1"/>
    </source>
</evidence>
<dbReference type="InterPro" id="IPR000270">
    <property type="entry name" value="PB1_dom"/>
</dbReference>
<name>A0A8K0MLF1_9ROSA</name>
<dbReference type="PANTHER" id="PTHR31066:SF47">
    <property type="entry name" value="PB1 DOMAIN-CONTAINING PROTEIN"/>
    <property type="match status" value="1"/>
</dbReference>
<evidence type="ECO:0000313" key="4">
    <source>
        <dbReference type="Proteomes" id="UP000796880"/>
    </source>
</evidence>
<feature type="region of interest" description="Disordered" evidence="1">
    <location>
        <begin position="1"/>
        <end position="21"/>
    </location>
</feature>
<organism evidence="3 4">
    <name type="scientific">Rhamnella rubrinervis</name>
    <dbReference type="NCBI Taxonomy" id="2594499"/>
    <lineage>
        <taxon>Eukaryota</taxon>
        <taxon>Viridiplantae</taxon>
        <taxon>Streptophyta</taxon>
        <taxon>Embryophyta</taxon>
        <taxon>Tracheophyta</taxon>
        <taxon>Spermatophyta</taxon>
        <taxon>Magnoliopsida</taxon>
        <taxon>eudicotyledons</taxon>
        <taxon>Gunneridae</taxon>
        <taxon>Pentapetalae</taxon>
        <taxon>rosids</taxon>
        <taxon>fabids</taxon>
        <taxon>Rosales</taxon>
        <taxon>Rhamnaceae</taxon>
        <taxon>rhamnoid group</taxon>
        <taxon>Rhamneae</taxon>
        <taxon>Rhamnella</taxon>
    </lineage>
</organism>
<dbReference type="Gene3D" id="3.10.20.90">
    <property type="entry name" value="Phosphatidylinositol 3-kinase Catalytic Subunit, Chain A, domain 1"/>
    <property type="match status" value="1"/>
</dbReference>
<dbReference type="Pfam" id="PF00564">
    <property type="entry name" value="PB1"/>
    <property type="match status" value="1"/>
</dbReference>
<dbReference type="InterPro" id="IPR053198">
    <property type="entry name" value="Gynoecium_Dev_Regulator"/>
</dbReference>
<dbReference type="EMBL" id="VOIH02000003">
    <property type="protein sequence ID" value="KAF3450379.1"/>
    <property type="molecule type" value="Genomic_DNA"/>
</dbReference>